<reference evidence="1 2" key="1">
    <citation type="submission" date="2019-05" db="EMBL/GenBank/DDBJ databases">
        <title>Arcobacter sp. nov., isolated from sea sediment.</title>
        <authorList>
            <person name="Kim W."/>
        </authorList>
    </citation>
    <scope>NUCLEOTIDE SEQUENCE [LARGE SCALE GENOMIC DNA]</scope>
    <source>
        <strain evidence="1 2">CAU 1517</strain>
    </source>
</reference>
<protein>
    <submittedName>
        <fullName evidence="1">Porin family protein</fullName>
    </submittedName>
</protein>
<dbReference type="RefSeq" id="WP_138150804.1">
    <property type="nucleotide sequence ID" value="NZ_VANU01000001.1"/>
</dbReference>
<evidence type="ECO:0000313" key="1">
    <source>
        <dbReference type="EMBL" id="TLP40514.1"/>
    </source>
</evidence>
<dbReference type="AlphaFoldDB" id="A0A5R8Y364"/>
<name>A0A5R8Y364_9BACT</name>
<gene>
    <name evidence="1" type="ORF">FDK22_00440</name>
</gene>
<sequence>MKKYINLSLITLVSTMGASTFKLEESWKLEGRLSGYFQHIDVEGQSNNTEGLTQSQELNLNYHGPLYEGNAGVRVKARATNDDRIQDNMAEIQYFNGHYTNKYWKHEIGDVAASMNPYVYGGSLKGFKTVYKSDKKENKWDYKFILGVKKSQWRETYQTVESEPLDTYTAAFEAKYTYERAKEINLSVVTLKDDLSSADSSSAPGSKGLTFGVDGKWRFNKYITLKGRTAVSHSTDDLRAGKESKTKTAILVRLLTRPVLSSVKSNFLYQRIAPDFVSVAGSANSDNEKVENMTTWRINKQLSSKLSFKYDRDNLNGSLGDTQNTYYEAVNITYKPEFLKRSNIDLRFTNKDVRGRGSDNNRYTIDLSGNYRTTSGFRYSLAYNFSDLKDYVTTTSSQKINNIRFTLGYKKKLENDSFYRITTSLDAQNVNQSGNSQEKFGLKVDAGYQYNKKLSMDLSYISRNTYIDNADDTTNSTYQFRTTYRLDDKGKQIVRLLVEKQVYDVEHSSLSSYNEHKGKLSYVYNF</sequence>
<dbReference type="EMBL" id="VANU01000001">
    <property type="protein sequence ID" value="TLP40514.1"/>
    <property type="molecule type" value="Genomic_DNA"/>
</dbReference>
<comment type="caution">
    <text evidence="1">The sequence shown here is derived from an EMBL/GenBank/DDBJ whole genome shotgun (WGS) entry which is preliminary data.</text>
</comment>
<accession>A0A5R8Y364</accession>
<keyword evidence="2" id="KW-1185">Reference proteome</keyword>
<organism evidence="1 2">
    <name type="scientific">Arcobacter arenosus</name>
    <dbReference type="NCBI Taxonomy" id="2576037"/>
    <lineage>
        <taxon>Bacteria</taxon>
        <taxon>Pseudomonadati</taxon>
        <taxon>Campylobacterota</taxon>
        <taxon>Epsilonproteobacteria</taxon>
        <taxon>Campylobacterales</taxon>
        <taxon>Arcobacteraceae</taxon>
        <taxon>Arcobacter</taxon>
    </lineage>
</organism>
<evidence type="ECO:0000313" key="2">
    <source>
        <dbReference type="Proteomes" id="UP000308901"/>
    </source>
</evidence>
<proteinExistence type="predicted"/>
<dbReference type="Proteomes" id="UP000308901">
    <property type="component" value="Unassembled WGS sequence"/>
</dbReference>
<dbReference type="OrthoDB" id="9823798at2"/>